<dbReference type="KEGG" id="pdq:CL55_00001350"/>
<dbReference type="EMBL" id="CP007501">
    <property type="protein sequence ID" value="AKD24468.1"/>
    <property type="molecule type" value="Genomic_DNA"/>
</dbReference>
<name>A0A0E3V0C1_9BURK</name>
<feature type="transmembrane region" description="Helical" evidence="1">
    <location>
        <begin position="12"/>
        <end position="36"/>
    </location>
</feature>
<keyword evidence="1" id="KW-1133">Transmembrane helix</keyword>
<organism evidence="2 3">
    <name type="scientific">Polynucleobacter duraquae</name>
    <dbReference type="NCBI Taxonomy" id="1835254"/>
    <lineage>
        <taxon>Bacteria</taxon>
        <taxon>Pseudomonadati</taxon>
        <taxon>Pseudomonadota</taxon>
        <taxon>Betaproteobacteria</taxon>
        <taxon>Burkholderiales</taxon>
        <taxon>Burkholderiaceae</taxon>
        <taxon>Polynucleobacter</taxon>
    </lineage>
</organism>
<dbReference type="AlphaFoldDB" id="A0A0E3V0C1"/>
<dbReference type="RefSeq" id="WP_237150511.1">
    <property type="nucleotide sequence ID" value="NZ_CP007501.1"/>
</dbReference>
<sequence length="102" mass="10726">MVIIDLMAETMGVAMGFLAFLVIGGLTGVFALVFYPGKRQSKPRAKKFLMAVLVGSVAALASSYTGQSTGLFQSGQMLEWLSAIVAACLAGYLYAVLSRNAP</sequence>
<dbReference type="STRING" id="1835254.CL55_00001350"/>
<protein>
    <submittedName>
        <fullName evidence="2">Uncharacterized protein</fullName>
    </submittedName>
</protein>
<gene>
    <name evidence="2" type="ORF">CL55_00001350</name>
</gene>
<keyword evidence="3" id="KW-1185">Reference proteome</keyword>
<dbReference type="HOGENOM" id="CLU_2524699_0_0_4"/>
<evidence type="ECO:0000256" key="1">
    <source>
        <dbReference type="SAM" id="Phobius"/>
    </source>
</evidence>
<dbReference type="PATRIC" id="fig|576611.7.peg.135"/>
<proteinExistence type="predicted"/>
<feature type="transmembrane region" description="Helical" evidence="1">
    <location>
        <begin position="77"/>
        <end position="97"/>
    </location>
</feature>
<dbReference type="Proteomes" id="UP000061135">
    <property type="component" value="Chromosome"/>
</dbReference>
<keyword evidence="1" id="KW-0472">Membrane</keyword>
<accession>A0A0E3V0C1</accession>
<keyword evidence="1" id="KW-0812">Transmembrane</keyword>
<evidence type="ECO:0000313" key="2">
    <source>
        <dbReference type="EMBL" id="AKD24468.1"/>
    </source>
</evidence>
<feature type="transmembrane region" description="Helical" evidence="1">
    <location>
        <begin position="48"/>
        <end position="65"/>
    </location>
</feature>
<reference evidence="2 3" key="1">
    <citation type="submission" date="2014-03" db="EMBL/GenBank/DDBJ databases">
        <title>Genome of Polynucleobacter strain MWH-MoK4.</title>
        <authorList>
            <person name="Hahn M.W."/>
        </authorList>
    </citation>
    <scope>NUCLEOTIDE SEQUENCE [LARGE SCALE GENOMIC DNA]</scope>
    <source>
        <strain evidence="2 3">MWH-MoK4</strain>
    </source>
</reference>
<evidence type="ECO:0000313" key="3">
    <source>
        <dbReference type="Proteomes" id="UP000061135"/>
    </source>
</evidence>